<feature type="chain" id="PRO_5007855938" evidence="1">
    <location>
        <begin position="18"/>
        <end position="252"/>
    </location>
</feature>
<keyword evidence="1" id="KW-0732">Signal</keyword>
<protein>
    <submittedName>
        <fullName evidence="2">Uncharacterized protein</fullName>
    </submittedName>
</protein>
<feature type="signal peptide" evidence="1">
    <location>
        <begin position="1"/>
        <end position="17"/>
    </location>
</feature>
<name>A0A165CC72_9BASI</name>
<organism evidence="2 3">
    <name type="scientific">Calocera cornea HHB12733</name>
    <dbReference type="NCBI Taxonomy" id="1353952"/>
    <lineage>
        <taxon>Eukaryota</taxon>
        <taxon>Fungi</taxon>
        <taxon>Dikarya</taxon>
        <taxon>Basidiomycota</taxon>
        <taxon>Agaricomycotina</taxon>
        <taxon>Dacrymycetes</taxon>
        <taxon>Dacrymycetales</taxon>
        <taxon>Dacrymycetaceae</taxon>
        <taxon>Calocera</taxon>
    </lineage>
</organism>
<proteinExistence type="predicted"/>
<dbReference type="Proteomes" id="UP000076842">
    <property type="component" value="Unassembled WGS sequence"/>
</dbReference>
<dbReference type="OrthoDB" id="10445270at2759"/>
<accession>A0A165CC72</accession>
<evidence type="ECO:0000313" key="2">
    <source>
        <dbReference type="EMBL" id="KZT50566.1"/>
    </source>
</evidence>
<evidence type="ECO:0000313" key="3">
    <source>
        <dbReference type="Proteomes" id="UP000076842"/>
    </source>
</evidence>
<reference evidence="2 3" key="1">
    <citation type="journal article" date="2016" name="Mol. Biol. Evol.">
        <title>Comparative Genomics of Early-Diverging Mushroom-Forming Fungi Provides Insights into the Origins of Lignocellulose Decay Capabilities.</title>
        <authorList>
            <person name="Nagy L.G."/>
            <person name="Riley R."/>
            <person name="Tritt A."/>
            <person name="Adam C."/>
            <person name="Daum C."/>
            <person name="Floudas D."/>
            <person name="Sun H."/>
            <person name="Yadav J.S."/>
            <person name="Pangilinan J."/>
            <person name="Larsson K.H."/>
            <person name="Matsuura K."/>
            <person name="Barry K."/>
            <person name="Labutti K."/>
            <person name="Kuo R."/>
            <person name="Ohm R.A."/>
            <person name="Bhattacharya S.S."/>
            <person name="Shirouzu T."/>
            <person name="Yoshinaga Y."/>
            <person name="Martin F.M."/>
            <person name="Grigoriev I.V."/>
            <person name="Hibbett D.S."/>
        </authorList>
    </citation>
    <scope>NUCLEOTIDE SEQUENCE [LARGE SCALE GENOMIC DNA]</scope>
    <source>
        <strain evidence="2 3">HHB12733</strain>
    </source>
</reference>
<dbReference type="AlphaFoldDB" id="A0A165CC72"/>
<gene>
    <name evidence="2" type="ORF">CALCODRAFT_521904</name>
</gene>
<sequence>MLSSLLPLFTVISATLAVTPSIAPYNANVASELSSAPGALSEPTVSALLEILKQYDLEADFGVYSLHSHLTYGSGQAAYTTAEDATSALTSVVSYNSIAEDSVASLYSINSAAGQLIPIEFSSEESVPVGAEAALESALAEGLLNDLSTALAMMSAAEQQAAGIGLLTDLSQSALADGSKTIWIEPDTSANTKVSTLVDAPDPGIRHIPTPPGALDPTLWVWTASGPRALWFCLVCGGGGSRPNASTSPQRR</sequence>
<evidence type="ECO:0000256" key="1">
    <source>
        <dbReference type="SAM" id="SignalP"/>
    </source>
</evidence>
<dbReference type="EMBL" id="KV424161">
    <property type="protein sequence ID" value="KZT50566.1"/>
    <property type="molecule type" value="Genomic_DNA"/>
</dbReference>
<dbReference type="InParanoid" id="A0A165CC72"/>
<keyword evidence="3" id="KW-1185">Reference proteome</keyword>